<evidence type="ECO:0000313" key="4">
    <source>
        <dbReference type="Proteomes" id="UP000182835"/>
    </source>
</evidence>
<gene>
    <name evidence="3" type="ORF">RU96_GL001687</name>
</gene>
<dbReference type="InterPro" id="IPR005181">
    <property type="entry name" value="SASA"/>
</dbReference>
<dbReference type="Proteomes" id="UP000182835">
    <property type="component" value="Unassembled WGS sequence"/>
</dbReference>
<dbReference type="InterPro" id="IPR052940">
    <property type="entry name" value="Carb_Esterase_6"/>
</dbReference>
<dbReference type="AlphaFoldDB" id="A0A1L8R2B1"/>
<accession>A0A1L8R2B1</accession>
<evidence type="ECO:0000259" key="2">
    <source>
        <dbReference type="Pfam" id="PF03629"/>
    </source>
</evidence>
<sequence>MIFLQNLTVHRPTALTEFRGLLENERVALKAQYPQPLEPDEDGVDLILFAGQSNMAGRGTAHLAPYVKEGYEFRAVSQPTKLFHLQEPFGKTEDNATGINDENKKTGSLVSSLVNAYYDCTRRMVVGVSASKGGSSILEWQPGTAYCTDILERLNRAENFLSAQNIPIKNRFLIWCQGETDGDHGMSSHEYKMHFTALQDVLSKAGITQTFLIQIGNKKDEPEKFQQIIHAQRELAQAKQVVLIANAFEWMSELDLMKDSYHYTQTGYNLCGDQAGLNLAAYVLNSQML</sequence>
<dbReference type="STRING" id="317010.RU96_GL001687"/>
<evidence type="ECO:0000256" key="1">
    <source>
        <dbReference type="ARBA" id="ARBA00022801"/>
    </source>
</evidence>
<organism evidence="3 4">
    <name type="scientific">Enterococcus canintestini</name>
    <dbReference type="NCBI Taxonomy" id="317010"/>
    <lineage>
        <taxon>Bacteria</taxon>
        <taxon>Bacillati</taxon>
        <taxon>Bacillota</taxon>
        <taxon>Bacilli</taxon>
        <taxon>Lactobacillales</taxon>
        <taxon>Enterococcaceae</taxon>
        <taxon>Enterococcus</taxon>
    </lineage>
</organism>
<name>A0A1L8R2B1_9ENTE</name>
<dbReference type="Gene3D" id="3.40.50.1110">
    <property type="entry name" value="SGNH hydrolase"/>
    <property type="match status" value="1"/>
</dbReference>
<dbReference type="PANTHER" id="PTHR31988">
    <property type="entry name" value="ESTERASE, PUTATIVE (DUF303)-RELATED"/>
    <property type="match status" value="1"/>
</dbReference>
<evidence type="ECO:0000313" key="3">
    <source>
        <dbReference type="EMBL" id="OJG13903.1"/>
    </source>
</evidence>
<dbReference type="Pfam" id="PF03629">
    <property type="entry name" value="SASA"/>
    <property type="match status" value="1"/>
</dbReference>
<feature type="domain" description="Sialate O-acetylesterase" evidence="2">
    <location>
        <begin position="45"/>
        <end position="273"/>
    </location>
</feature>
<dbReference type="GO" id="GO:0016787">
    <property type="term" value="F:hydrolase activity"/>
    <property type="evidence" value="ECO:0007669"/>
    <property type="project" value="UniProtKB-KW"/>
</dbReference>
<dbReference type="PANTHER" id="PTHR31988:SF19">
    <property type="entry name" value="9-O-ACETYL-N-ACETYLNEURAMINIC ACID DEACETYLASE-RELATED"/>
    <property type="match status" value="1"/>
</dbReference>
<reference evidence="3 4" key="1">
    <citation type="submission" date="2014-12" db="EMBL/GenBank/DDBJ databases">
        <title>Draft genome sequences of 29 type strains of Enterococci.</title>
        <authorList>
            <person name="Zhong Z."/>
            <person name="Sun Z."/>
            <person name="Liu W."/>
            <person name="Zhang W."/>
            <person name="Zhang H."/>
        </authorList>
    </citation>
    <scope>NUCLEOTIDE SEQUENCE [LARGE SCALE GENOMIC DNA]</scope>
    <source>
        <strain evidence="3 4">DSM 21207</strain>
    </source>
</reference>
<keyword evidence="1" id="KW-0378">Hydrolase</keyword>
<protein>
    <recommendedName>
        <fullName evidence="2">Sialate O-acetylesterase domain-containing protein</fullName>
    </recommendedName>
</protein>
<comment type="caution">
    <text evidence="3">The sequence shown here is derived from an EMBL/GenBank/DDBJ whole genome shotgun (WGS) entry which is preliminary data.</text>
</comment>
<dbReference type="SUPFAM" id="SSF52266">
    <property type="entry name" value="SGNH hydrolase"/>
    <property type="match status" value="1"/>
</dbReference>
<proteinExistence type="predicted"/>
<dbReference type="EMBL" id="JXKG01000030">
    <property type="protein sequence ID" value="OJG13903.1"/>
    <property type="molecule type" value="Genomic_DNA"/>
</dbReference>
<dbReference type="InterPro" id="IPR036514">
    <property type="entry name" value="SGNH_hydro_sf"/>
</dbReference>
<dbReference type="RefSeq" id="WP_379924190.1">
    <property type="nucleotide sequence ID" value="NZ_JBHLVQ010000026.1"/>
</dbReference>